<accession>A0A0C2XWE4</accession>
<evidence type="ECO:0000256" key="9">
    <source>
        <dbReference type="ARBA" id="ARBA00023128"/>
    </source>
</evidence>
<dbReference type="FunFam" id="1.10.287.810:FF:000001">
    <property type="entry name" value="mitochondrial import inner membrane translocase subunit TIM13"/>
    <property type="match status" value="1"/>
</dbReference>
<dbReference type="InterPro" id="IPR035427">
    <property type="entry name" value="Tim10-like_dom_sf"/>
</dbReference>
<comment type="subcellular location">
    <subcellularLocation>
        <location evidence="1 12">Mitochondrion inner membrane</location>
        <topology evidence="1 12">Peripheral membrane protein</topology>
        <orientation evidence="1 12">Intermembrane side</orientation>
    </subcellularLocation>
</comment>
<evidence type="ECO:0000256" key="7">
    <source>
        <dbReference type="ARBA" id="ARBA00022927"/>
    </source>
</evidence>
<keyword evidence="4" id="KW-0479">Metal-binding</keyword>
<keyword evidence="3 12" id="KW-0813">Transport</keyword>
<dbReference type="AlphaFoldDB" id="A0A0C2XWE4"/>
<keyword evidence="11 12" id="KW-0143">Chaperone</keyword>
<keyword evidence="9 12" id="KW-0496">Mitochondrion</keyword>
<dbReference type="GO" id="GO:0005743">
    <property type="term" value="C:mitochondrial inner membrane"/>
    <property type="evidence" value="ECO:0007669"/>
    <property type="project" value="UniProtKB-SubCell"/>
</dbReference>
<evidence type="ECO:0000256" key="2">
    <source>
        <dbReference type="ARBA" id="ARBA00006720"/>
    </source>
</evidence>
<feature type="region of interest" description="Disordered" evidence="13">
    <location>
        <begin position="1"/>
        <end position="26"/>
    </location>
</feature>
<dbReference type="GO" id="GO:0045039">
    <property type="term" value="P:protein insertion into mitochondrial inner membrane"/>
    <property type="evidence" value="ECO:0007669"/>
    <property type="project" value="UniProtKB-ARBA"/>
</dbReference>
<proteinExistence type="inferred from homology"/>
<comment type="function">
    <text evidence="12">Mitochondrial intermembrane chaperone that participates in the import and insertion of some multi-pass transmembrane proteins into the mitochondrial inner membrane. Also required for the transfer of beta-barrel precursors from the TOM complex to the sorting and assembly machinery (SAM complex) of the outer membrane. Acts as a chaperone-like protein that protects the hydrophobic precursors from aggregation and guide them through the mitochondrial intermembrane space.</text>
</comment>
<evidence type="ECO:0000313" key="16">
    <source>
        <dbReference type="Proteomes" id="UP000054097"/>
    </source>
</evidence>
<evidence type="ECO:0000256" key="8">
    <source>
        <dbReference type="ARBA" id="ARBA00023010"/>
    </source>
</evidence>
<dbReference type="GO" id="GO:0015031">
    <property type="term" value="P:protein transport"/>
    <property type="evidence" value="ECO:0007669"/>
    <property type="project" value="UniProtKB-KW"/>
</dbReference>
<keyword evidence="7 12" id="KW-0653">Protein transport</keyword>
<organism evidence="15 16">
    <name type="scientific">Serendipita vermifera MAFF 305830</name>
    <dbReference type="NCBI Taxonomy" id="933852"/>
    <lineage>
        <taxon>Eukaryota</taxon>
        <taxon>Fungi</taxon>
        <taxon>Dikarya</taxon>
        <taxon>Basidiomycota</taxon>
        <taxon>Agaricomycotina</taxon>
        <taxon>Agaricomycetes</taxon>
        <taxon>Sebacinales</taxon>
        <taxon>Serendipitaceae</taxon>
        <taxon>Serendipita</taxon>
    </lineage>
</organism>
<keyword evidence="8 12" id="KW-0811">Translocation</keyword>
<feature type="compositionally biased region" description="Polar residues" evidence="13">
    <location>
        <begin position="1"/>
        <end position="15"/>
    </location>
</feature>
<dbReference type="GO" id="GO:0042719">
    <property type="term" value="C:mitochondrial intermembrane space chaperone complex"/>
    <property type="evidence" value="ECO:0007669"/>
    <property type="project" value="UniProtKB-ARBA"/>
</dbReference>
<keyword evidence="5 12" id="KW-0999">Mitochondrion inner membrane</keyword>
<reference evidence="15 16" key="1">
    <citation type="submission" date="2014-04" db="EMBL/GenBank/DDBJ databases">
        <authorList>
            <consortium name="DOE Joint Genome Institute"/>
            <person name="Kuo A."/>
            <person name="Zuccaro A."/>
            <person name="Kohler A."/>
            <person name="Nagy L.G."/>
            <person name="Floudas D."/>
            <person name="Copeland A."/>
            <person name="Barry K.W."/>
            <person name="Cichocki N."/>
            <person name="Veneault-Fourrey C."/>
            <person name="LaButti K."/>
            <person name="Lindquist E.A."/>
            <person name="Lipzen A."/>
            <person name="Lundell T."/>
            <person name="Morin E."/>
            <person name="Murat C."/>
            <person name="Sun H."/>
            <person name="Tunlid A."/>
            <person name="Henrissat B."/>
            <person name="Grigoriev I.V."/>
            <person name="Hibbett D.S."/>
            <person name="Martin F."/>
            <person name="Nordberg H.P."/>
            <person name="Cantor M.N."/>
            <person name="Hua S.X."/>
        </authorList>
    </citation>
    <scope>NUCLEOTIDE SEQUENCE [LARGE SCALE GENOMIC DNA]</scope>
    <source>
        <strain evidence="15 16">MAFF 305830</strain>
    </source>
</reference>
<keyword evidence="5 12" id="KW-0472">Membrane</keyword>
<dbReference type="Proteomes" id="UP000054097">
    <property type="component" value="Unassembled WGS sequence"/>
</dbReference>
<evidence type="ECO:0000259" key="14">
    <source>
        <dbReference type="Pfam" id="PF02953"/>
    </source>
</evidence>
<evidence type="ECO:0000256" key="4">
    <source>
        <dbReference type="ARBA" id="ARBA00022723"/>
    </source>
</evidence>
<feature type="domain" description="Tim10-like" evidence="14">
    <location>
        <begin position="31"/>
        <end position="91"/>
    </location>
</feature>
<keyword evidence="16" id="KW-1185">Reference proteome</keyword>
<keyword evidence="10 12" id="KW-1015">Disulfide bond</keyword>
<reference evidence="16" key="2">
    <citation type="submission" date="2015-01" db="EMBL/GenBank/DDBJ databases">
        <title>Evolutionary Origins and Diversification of the Mycorrhizal Mutualists.</title>
        <authorList>
            <consortium name="DOE Joint Genome Institute"/>
            <consortium name="Mycorrhizal Genomics Consortium"/>
            <person name="Kohler A."/>
            <person name="Kuo A."/>
            <person name="Nagy L.G."/>
            <person name="Floudas D."/>
            <person name="Copeland A."/>
            <person name="Barry K.W."/>
            <person name="Cichocki N."/>
            <person name="Veneault-Fourrey C."/>
            <person name="LaButti K."/>
            <person name="Lindquist E.A."/>
            <person name="Lipzen A."/>
            <person name="Lundell T."/>
            <person name="Morin E."/>
            <person name="Murat C."/>
            <person name="Riley R."/>
            <person name="Ohm R."/>
            <person name="Sun H."/>
            <person name="Tunlid A."/>
            <person name="Henrissat B."/>
            <person name="Grigoriev I.V."/>
            <person name="Hibbett D.S."/>
            <person name="Martin F."/>
        </authorList>
    </citation>
    <scope>NUCLEOTIDE SEQUENCE [LARGE SCALE GENOMIC DNA]</scope>
    <source>
        <strain evidence="16">MAFF 305830</strain>
    </source>
</reference>
<evidence type="ECO:0000256" key="5">
    <source>
        <dbReference type="ARBA" id="ARBA00022792"/>
    </source>
</evidence>
<dbReference type="Pfam" id="PF02953">
    <property type="entry name" value="zf-Tim10_DDP"/>
    <property type="match status" value="1"/>
</dbReference>
<sequence length="110" mass="12152">MSSFFGGNSSSIRQSQPPPNDTQRKEAVMAQVRAEVQGANAKELLDNLTEKCYLKCIPKPGTSMSSAEETCVSRCMDLYFQAFNITAKTYATRLQKERIAQKDANAASSY</sequence>
<evidence type="ECO:0000256" key="11">
    <source>
        <dbReference type="ARBA" id="ARBA00023186"/>
    </source>
</evidence>
<dbReference type="EMBL" id="KN824278">
    <property type="protein sequence ID" value="KIM33192.1"/>
    <property type="molecule type" value="Genomic_DNA"/>
</dbReference>
<dbReference type="SUPFAM" id="SSF144122">
    <property type="entry name" value="Tim10-like"/>
    <property type="match status" value="1"/>
</dbReference>
<comment type="subunit">
    <text evidence="12">Heterohexamer.</text>
</comment>
<evidence type="ECO:0000256" key="12">
    <source>
        <dbReference type="RuleBase" id="RU367043"/>
    </source>
</evidence>
<evidence type="ECO:0000313" key="15">
    <source>
        <dbReference type="EMBL" id="KIM33192.1"/>
    </source>
</evidence>
<dbReference type="Gene3D" id="1.10.287.810">
    <property type="entry name" value="Mitochondrial import inner membrane translocase subunit tim13 like domains"/>
    <property type="match status" value="1"/>
</dbReference>
<dbReference type="STRING" id="933852.A0A0C2XWE4"/>
<keyword evidence="6" id="KW-0862">Zinc</keyword>
<evidence type="ECO:0000256" key="1">
    <source>
        <dbReference type="ARBA" id="ARBA00004137"/>
    </source>
</evidence>
<evidence type="ECO:0000256" key="13">
    <source>
        <dbReference type="SAM" id="MobiDB-lite"/>
    </source>
</evidence>
<comment type="domain">
    <text evidence="12">The twin CX3C motif contains 4 conserved Cys residues that form 2 disulfide bonds in the mitochondrial intermembrane space.</text>
</comment>
<dbReference type="OrthoDB" id="7813104at2759"/>
<dbReference type="InterPro" id="IPR004217">
    <property type="entry name" value="Tim10-like"/>
</dbReference>
<dbReference type="GO" id="GO:0046872">
    <property type="term" value="F:metal ion binding"/>
    <property type="evidence" value="ECO:0007669"/>
    <property type="project" value="UniProtKB-KW"/>
</dbReference>
<dbReference type="HOGENOM" id="CLU_141397_0_1_1"/>
<protein>
    <recommendedName>
        <fullName evidence="12">Mitochondrial import inner membrane translocase subunit</fullName>
    </recommendedName>
</protein>
<name>A0A0C2XWE4_SERVB</name>
<evidence type="ECO:0000256" key="3">
    <source>
        <dbReference type="ARBA" id="ARBA00022448"/>
    </source>
</evidence>
<evidence type="ECO:0000256" key="6">
    <source>
        <dbReference type="ARBA" id="ARBA00022833"/>
    </source>
</evidence>
<evidence type="ECO:0000256" key="10">
    <source>
        <dbReference type="ARBA" id="ARBA00023157"/>
    </source>
</evidence>
<gene>
    <name evidence="15" type="ORF">M408DRAFT_19529</name>
</gene>
<comment type="similarity">
    <text evidence="2 12">Belongs to the small Tim family.</text>
</comment>